<keyword evidence="10" id="KW-1185">Reference proteome</keyword>
<organism evidence="9 10">
    <name type="scientific">Pichia californica</name>
    <dbReference type="NCBI Taxonomy" id="460514"/>
    <lineage>
        <taxon>Eukaryota</taxon>
        <taxon>Fungi</taxon>
        <taxon>Dikarya</taxon>
        <taxon>Ascomycota</taxon>
        <taxon>Saccharomycotina</taxon>
        <taxon>Pichiomycetes</taxon>
        <taxon>Pichiales</taxon>
        <taxon>Pichiaceae</taxon>
        <taxon>Pichia</taxon>
    </lineage>
</organism>
<evidence type="ECO:0000256" key="5">
    <source>
        <dbReference type="ARBA" id="ARBA00023187"/>
    </source>
</evidence>
<evidence type="ECO:0000313" key="10">
    <source>
        <dbReference type="Proteomes" id="UP000697127"/>
    </source>
</evidence>
<protein>
    <recommendedName>
        <fullName evidence="3">Pre-mRNA-splicing factor ISY1</fullName>
    </recommendedName>
    <alternativeName>
        <fullName evidence="7">Pre-mRNA-splicing factor isy1</fullName>
    </alternativeName>
</protein>
<gene>
    <name evidence="9" type="primary">ISY1</name>
    <name evidence="9" type="ORF">C6P40_004407</name>
</gene>
<evidence type="ECO:0000313" key="9">
    <source>
        <dbReference type="EMBL" id="KAG0686330.1"/>
    </source>
</evidence>
<keyword evidence="4" id="KW-0747">Spliceosome</keyword>
<dbReference type="FunFam" id="1.10.287.660:FF:000001">
    <property type="entry name" value="pre-mRNA-splicing factor ISY1 homolog"/>
    <property type="match status" value="1"/>
</dbReference>
<proteinExistence type="inferred from homology"/>
<dbReference type="GO" id="GO:0005684">
    <property type="term" value="C:U2-type spliceosomal complex"/>
    <property type="evidence" value="ECO:0007669"/>
    <property type="project" value="UniProtKB-ARBA"/>
</dbReference>
<comment type="similarity">
    <text evidence="2">Belongs to the ISY1 family.</text>
</comment>
<name>A0A9P7BDS1_9ASCO</name>
<comment type="caution">
    <text evidence="9">The sequence shown here is derived from an EMBL/GenBank/DDBJ whole genome shotgun (WGS) entry which is preliminary data.</text>
</comment>
<dbReference type="AlphaFoldDB" id="A0A9P7BDS1"/>
<comment type="subcellular location">
    <subcellularLocation>
        <location evidence="1">Nucleus</location>
    </subcellularLocation>
</comment>
<dbReference type="GO" id="GO:0071014">
    <property type="term" value="C:post-mRNA release spliceosomal complex"/>
    <property type="evidence" value="ECO:0007669"/>
    <property type="project" value="UniProtKB-ARBA"/>
</dbReference>
<keyword evidence="6" id="KW-0539">Nucleus</keyword>
<dbReference type="Pfam" id="PF06246">
    <property type="entry name" value="Isy1"/>
    <property type="match status" value="1"/>
</dbReference>
<evidence type="ECO:0000256" key="1">
    <source>
        <dbReference type="ARBA" id="ARBA00004123"/>
    </source>
</evidence>
<dbReference type="InterPro" id="IPR029012">
    <property type="entry name" value="Helix_hairpin_bin_sf"/>
</dbReference>
<keyword evidence="4" id="KW-0507">mRNA processing</keyword>
<keyword evidence="5" id="KW-0508">mRNA splicing</keyword>
<evidence type="ECO:0000256" key="8">
    <source>
        <dbReference type="SAM" id="MobiDB-lite"/>
    </source>
</evidence>
<evidence type="ECO:0000256" key="6">
    <source>
        <dbReference type="ARBA" id="ARBA00023242"/>
    </source>
</evidence>
<dbReference type="InterPro" id="IPR037200">
    <property type="entry name" value="Isy1_sf"/>
</dbReference>
<dbReference type="PANTHER" id="PTHR13021">
    <property type="entry name" value="PRE-MRNA-SPLICING FACTOR ISY1"/>
    <property type="match status" value="1"/>
</dbReference>
<feature type="compositionally biased region" description="Polar residues" evidence="8">
    <location>
        <begin position="1"/>
        <end position="23"/>
    </location>
</feature>
<evidence type="ECO:0000256" key="3">
    <source>
        <dbReference type="ARBA" id="ARBA00019194"/>
    </source>
</evidence>
<evidence type="ECO:0000256" key="2">
    <source>
        <dbReference type="ARBA" id="ARBA00007002"/>
    </source>
</evidence>
<dbReference type="GO" id="GO:0000974">
    <property type="term" value="C:Prp19 complex"/>
    <property type="evidence" value="ECO:0007669"/>
    <property type="project" value="UniProtKB-ARBA"/>
</dbReference>
<dbReference type="SUPFAM" id="SSF140102">
    <property type="entry name" value="ISY1 domain-like"/>
    <property type="match status" value="1"/>
</dbReference>
<evidence type="ECO:0000256" key="4">
    <source>
        <dbReference type="ARBA" id="ARBA00022728"/>
    </source>
</evidence>
<dbReference type="InterPro" id="IPR009360">
    <property type="entry name" value="Isy1"/>
</dbReference>
<dbReference type="Gene3D" id="1.10.287.660">
    <property type="entry name" value="Helix hairpin bin"/>
    <property type="match status" value="1"/>
</dbReference>
<dbReference type="EMBL" id="PUHW01000599">
    <property type="protein sequence ID" value="KAG0686330.1"/>
    <property type="molecule type" value="Genomic_DNA"/>
</dbReference>
<dbReference type="GO" id="GO:0000350">
    <property type="term" value="P:generation of catalytic spliceosome for second transesterification step"/>
    <property type="evidence" value="ECO:0007669"/>
    <property type="project" value="InterPro"/>
</dbReference>
<evidence type="ECO:0000256" key="7">
    <source>
        <dbReference type="ARBA" id="ARBA00073166"/>
    </source>
</evidence>
<reference evidence="9" key="1">
    <citation type="submission" date="2020-11" db="EMBL/GenBank/DDBJ databases">
        <title>Kefir isolates.</title>
        <authorList>
            <person name="Marcisauskas S."/>
            <person name="Kim Y."/>
            <person name="Blasche S."/>
        </authorList>
    </citation>
    <scope>NUCLEOTIDE SEQUENCE</scope>
    <source>
        <strain evidence="9">Olga-1</strain>
    </source>
</reference>
<sequence length="232" mass="27243">MAPQHDNTTTSTRKGKSNIGQSSKRPRKTDYCNDVNTAIKYRAQILREITNNLARVHDLMLTEYQIRDINDSINKLLKERRSWEYRIKQLGGADFTNINNNNISKDSLTIKGYKYFGRARELPDVVKLLKEANLERESKKEAHNSAKSLKEFENQSNWTNSYYFRENNATKLLNELKLNKFPKPIDSKTFSSINIDFTMDNLITENTEFMEKYLVQKKKKFLLQRIKSKSND</sequence>
<dbReference type="Proteomes" id="UP000697127">
    <property type="component" value="Unassembled WGS sequence"/>
</dbReference>
<feature type="region of interest" description="Disordered" evidence="8">
    <location>
        <begin position="1"/>
        <end position="30"/>
    </location>
</feature>
<accession>A0A9P7BDS1</accession>